<proteinExistence type="predicted"/>
<dbReference type="PANTHER" id="PTHR43737">
    <property type="entry name" value="BLL7424 PROTEIN"/>
    <property type="match status" value="1"/>
</dbReference>
<dbReference type="InterPro" id="IPR019546">
    <property type="entry name" value="TAT_signal_bac_arc"/>
</dbReference>
<dbReference type="Pfam" id="PF07394">
    <property type="entry name" value="DUF1501"/>
    <property type="match status" value="1"/>
</dbReference>
<evidence type="ECO:0000313" key="1">
    <source>
        <dbReference type="EMBL" id="GAA2111852.1"/>
    </source>
</evidence>
<dbReference type="NCBIfam" id="TIGR01409">
    <property type="entry name" value="TAT_signal_seq"/>
    <property type="match status" value="1"/>
</dbReference>
<dbReference type="PANTHER" id="PTHR43737:SF1">
    <property type="entry name" value="DUF1501 DOMAIN-CONTAINING PROTEIN"/>
    <property type="match status" value="1"/>
</dbReference>
<dbReference type="Proteomes" id="UP001501161">
    <property type="component" value="Unassembled WGS sequence"/>
</dbReference>
<dbReference type="PROSITE" id="PS51318">
    <property type="entry name" value="TAT"/>
    <property type="match status" value="1"/>
</dbReference>
<reference evidence="1 2" key="1">
    <citation type="journal article" date="2019" name="Int. J. Syst. Evol. Microbiol.">
        <title>The Global Catalogue of Microorganisms (GCM) 10K type strain sequencing project: providing services to taxonomists for standard genome sequencing and annotation.</title>
        <authorList>
            <consortium name="The Broad Institute Genomics Platform"/>
            <consortium name="The Broad Institute Genome Sequencing Center for Infectious Disease"/>
            <person name="Wu L."/>
            <person name="Ma J."/>
        </authorList>
    </citation>
    <scope>NUCLEOTIDE SEQUENCE [LARGE SCALE GENOMIC DNA]</scope>
    <source>
        <strain evidence="1 2">JCM 13813</strain>
    </source>
</reference>
<sequence>MTTHDSTSPASTSGSTPACGCPDYDEARLALSRRAFLGATALTGGAIALGSGLSGSGPQAYAVTGRSAAGLASTTGSVLVLLSLRGAADGLSLVVPHGDPAYYAARPRIGVPHTALLAPDAMFGLHPALAPLLPMWKAGTLAAVHATGMASPNRSHFAAMEAIEDAAPGSTTRNGWLNRLLGELPGASPLQGTAMGNQVPTSLFGTHPAFVVDRVDRAEVAGADDDGRRLRALQHAWKGRSPMGRAVRDAIAGAETFGAARDLPAGTPATAYPGSQLGRALSDVSRIIRSGVGAEVITVDQGDWDMHTDLGTLEWGEMKRNAGDLASSIAAFFADLGPAADRVTLVTLSEFGRRVKENDDYGTDHGFGNVMFVAGAGVRGGRYLGSWPGLTDSLDADLLVTTDYRSVLAEVVTRRFGVSVGQVFPGFAPQTVGVMA</sequence>
<keyword evidence="2" id="KW-1185">Reference proteome</keyword>
<accession>A0ABN2XGD4</accession>
<dbReference type="InterPro" id="IPR010869">
    <property type="entry name" value="DUF1501"/>
</dbReference>
<dbReference type="RefSeq" id="WP_231252055.1">
    <property type="nucleotide sequence ID" value="NZ_BAAAMQ010000015.1"/>
</dbReference>
<evidence type="ECO:0000313" key="2">
    <source>
        <dbReference type="Proteomes" id="UP001501161"/>
    </source>
</evidence>
<organism evidence="1 2">
    <name type="scientific">Nocardioides furvisabuli</name>
    <dbReference type="NCBI Taxonomy" id="375542"/>
    <lineage>
        <taxon>Bacteria</taxon>
        <taxon>Bacillati</taxon>
        <taxon>Actinomycetota</taxon>
        <taxon>Actinomycetes</taxon>
        <taxon>Propionibacteriales</taxon>
        <taxon>Nocardioidaceae</taxon>
        <taxon>Nocardioides</taxon>
    </lineage>
</organism>
<comment type="caution">
    <text evidence="1">The sequence shown here is derived from an EMBL/GenBank/DDBJ whole genome shotgun (WGS) entry which is preliminary data.</text>
</comment>
<dbReference type="EMBL" id="BAAAMQ010000015">
    <property type="protein sequence ID" value="GAA2111852.1"/>
    <property type="molecule type" value="Genomic_DNA"/>
</dbReference>
<gene>
    <name evidence="1" type="ORF">GCM10009726_28200</name>
</gene>
<protein>
    <submittedName>
        <fullName evidence="1">DUF1501 domain-containing protein</fullName>
    </submittedName>
</protein>
<dbReference type="InterPro" id="IPR006311">
    <property type="entry name" value="TAT_signal"/>
</dbReference>
<name>A0ABN2XGD4_9ACTN</name>